<feature type="coiled-coil region" evidence="5">
    <location>
        <begin position="353"/>
        <end position="380"/>
    </location>
</feature>
<evidence type="ECO:0000313" key="8">
    <source>
        <dbReference type="Proteomes" id="UP000283530"/>
    </source>
</evidence>
<proteinExistence type="predicted"/>
<keyword evidence="5" id="KW-0175">Coiled coil</keyword>
<keyword evidence="3" id="KW-1133">Transmembrane helix</keyword>
<dbReference type="PANTHER" id="PTHR31422">
    <property type="entry name" value="BNAANNG28530D PROTEIN"/>
    <property type="match status" value="1"/>
</dbReference>
<feature type="coiled-coil region" evidence="5">
    <location>
        <begin position="15"/>
        <end position="49"/>
    </location>
</feature>
<dbReference type="PANTHER" id="PTHR31422:SF1">
    <property type="entry name" value="GTD-BINDING DOMAIN-CONTAINING PROTEIN"/>
    <property type="match status" value="1"/>
</dbReference>
<protein>
    <submittedName>
        <fullName evidence="7">Zein-binding domain-containing protein</fullName>
    </submittedName>
</protein>
<dbReference type="InterPro" id="IPR007656">
    <property type="entry name" value="GTD-bd"/>
</dbReference>
<dbReference type="EMBL" id="QPKB01000002">
    <property type="protein sequence ID" value="RWR75421.1"/>
    <property type="molecule type" value="Genomic_DNA"/>
</dbReference>
<dbReference type="GO" id="GO:0080115">
    <property type="term" value="F:myosin XI tail binding"/>
    <property type="evidence" value="ECO:0007669"/>
    <property type="project" value="UniProtKB-ARBA"/>
</dbReference>
<evidence type="ECO:0000256" key="3">
    <source>
        <dbReference type="ARBA" id="ARBA00022989"/>
    </source>
</evidence>
<evidence type="ECO:0000256" key="5">
    <source>
        <dbReference type="SAM" id="Coils"/>
    </source>
</evidence>
<keyword evidence="2" id="KW-0812">Transmembrane</keyword>
<dbReference type="GO" id="GO:0016020">
    <property type="term" value="C:membrane"/>
    <property type="evidence" value="ECO:0007669"/>
    <property type="project" value="UniProtKB-SubCell"/>
</dbReference>
<name>A0A3S3MV65_9MAGN</name>
<dbReference type="AlphaFoldDB" id="A0A3S3MV65"/>
<organism evidence="7 8">
    <name type="scientific">Cinnamomum micranthum f. kanehirae</name>
    <dbReference type="NCBI Taxonomy" id="337451"/>
    <lineage>
        <taxon>Eukaryota</taxon>
        <taxon>Viridiplantae</taxon>
        <taxon>Streptophyta</taxon>
        <taxon>Embryophyta</taxon>
        <taxon>Tracheophyta</taxon>
        <taxon>Spermatophyta</taxon>
        <taxon>Magnoliopsida</taxon>
        <taxon>Magnoliidae</taxon>
        <taxon>Laurales</taxon>
        <taxon>Lauraceae</taxon>
        <taxon>Cinnamomum</taxon>
    </lineage>
</organism>
<evidence type="ECO:0000256" key="1">
    <source>
        <dbReference type="ARBA" id="ARBA00004370"/>
    </source>
</evidence>
<dbReference type="OrthoDB" id="1105498at2759"/>
<dbReference type="Pfam" id="PF04576">
    <property type="entry name" value="Zein-binding"/>
    <property type="match status" value="1"/>
</dbReference>
<accession>A0A3S3MV65</accession>
<feature type="domain" description="GTD-binding" evidence="6">
    <location>
        <begin position="13"/>
        <end position="111"/>
    </location>
</feature>
<keyword evidence="8" id="KW-1185">Reference proteome</keyword>
<dbReference type="PROSITE" id="PS51775">
    <property type="entry name" value="GTD_BINDING"/>
    <property type="match status" value="1"/>
</dbReference>
<evidence type="ECO:0000259" key="6">
    <source>
        <dbReference type="PROSITE" id="PS51775"/>
    </source>
</evidence>
<comment type="caution">
    <text evidence="7">The sequence shown here is derived from an EMBL/GenBank/DDBJ whole genome shotgun (WGS) entry which is preliminary data.</text>
</comment>
<evidence type="ECO:0000256" key="4">
    <source>
        <dbReference type="ARBA" id="ARBA00023136"/>
    </source>
</evidence>
<dbReference type="Proteomes" id="UP000283530">
    <property type="component" value="Unassembled WGS sequence"/>
</dbReference>
<keyword evidence="4" id="KW-0472">Membrane</keyword>
<evidence type="ECO:0000256" key="2">
    <source>
        <dbReference type="ARBA" id="ARBA00022692"/>
    </source>
</evidence>
<comment type="subcellular location">
    <subcellularLocation>
        <location evidence="1">Membrane</location>
    </subcellularLocation>
</comment>
<reference evidence="7 8" key="1">
    <citation type="journal article" date="2019" name="Nat. Plants">
        <title>Stout camphor tree genome fills gaps in understanding of flowering plant genome evolution.</title>
        <authorList>
            <person name="Chaw S.M."/>
            <person name="Liu Y.C."/>
            <person name="Wu Y.W."/>
            <person name="Wang H.Y."/>
            <person name="Lin C.I."/>
            <person name="Wu C.S."/>
            <person name="Ke H.M."/>
            <person name="Chang L.Y."/>
            <person name="Hsu C.Y."/>
            <person name="Yang H.T."/>
            <person name="Sudianto E."/>
            <person name="Hsu M.H."/>
            <person name="Wu K.P."/>
            <person name="Wang L.N."/>
            <person name="Leebens-Mack J.H."/>
            <person name="Tsai I.J."/>
        </authorList>
    </citation>
    <scope>NUCLEOTIDE SEQUENCE [LARGE SCALE GENOMIC DNA]</scope>
    <source>
        <strain evidence="8">cv. Chaw 1501</strain>
        <tissue evidence="7">Young leaves</tissue>
    </source>
</reference>
<evidence type="ECO:0000313" key="7">
    <source>
        <dbReference type="EMBL" id="RWR75421.1"/>
    </source>
</evidence>
<sequence length="433" mass="49086">MAESSLRPGMAETEVLALKNALSAKHQALQKLQAELEKEREASASAASEALSMILRLQGERAAEKMEAHQYKRMTEEKMQLANESLAVFEELMHGKEMEVASLEYQVQAYRQKLSSVGFINLGIGDKKFADHGTVRRNASLPVIRFKGSKHKSGVERIPPTPLLEDTDEDASSILEQMDKFVEESSHDKPIYEGIQSKWDSENKKTQATNKTYLASLNKSTPSCSSSQAEHSEKGLEFDVESSRCLGPRMVGSSTPSTSIHDIFEIPQNYDIQQLREPQRKVKQVLCLEGENRHGKPDSVQFENGKFHFKDENQWIKKAVLYATDKSKLSTPENGVKIEYFNFWPRLESKIGIASSQAEVQQLDKRLQLVEDEFLVAKKESSDRKEEELKLLLEIREQLKTIQSQIRSLKPKKSSPDDSLMVSVMEAMFHYSL</sequence>
<gene>
    <name evidence="7" type="ORF">CKAN_00380000</name>
</gene>